<dbReference type="Pfam" id="PF13409">
    <property type="entry name" value="GST_N_2"/>
    <property type="match status" value="1"/>
</dbReference>
<dbReference type="Proteomes" id="UP001217838">
    <property type="component" value="Unassembled WGS sequence"/>
</dbReference>
<proteinExistence type="predicted"/>
<dbReference type="Gene3D" id="1.20.1050.10">
    <property type="match status" value="1"/>
</dbReference>
<name>A0ABT5BEE6_9BACT</name>
<accession>A0ABT5BEE6</accession>
<dbReference type="InterPro" id="IPR004045">
    <property type="entry name" value="Glutathione_S-Trfase_N"/>
</dbReference>
<sequence length="261" mass="28626">MVFETCDAAAEVVYAAAAMRTLVLESFSPWCERARFVLLHHRLTFAEKEHVPLIGELALQLRARRLGQRVSVPLLLDDGAVVMGSLAIAEHVDARGEQARLIPAALRAEVQALHERLEPVMATGRAQALRIVLADDEVALAAAPPRLRALPGARAAARLGARFLLRKYDVSFAGITERLRAGLMAVRATLGGGRHVHHEFSYADVLCASLLQFVAPVSDRFVPLEPATRRSFSNPELAQEFSDLVAWRDELYAQHRPSASS</sequence>
<gene>
    <name evidence="2" type="ORF">POL58_32545</name>
</gene>
<protein>
    <submittedName>
        <fullName evidence="2">Glutathione S-transferase N-terminal domain-containing protein</fullName>
    </submittedName>
</protein>
<comment type="caution">
    <text evidence="2">The sequence shown here is derived from an EMBL/GenBank/DDBJ whole genome shotgun (WGS) entry which is preliminary data.</text>
</comment>
<evidence type="ECO:0000313" key="2">
    <source>
        <dbReference type="EMBL" id="MDC0672525.1"/>
    </source>
</evidence>
<dbReference type="EMBL" id="JAQNDN010000019">
    <property type="protein sequence ID" value="MDC0672525.1"/>
    <property type="molecule type" value="Genomic_DNA"/>
</dbReference>
<dbReference type="Gene3D" id="3.40.30.10">
    <property type="entry name" value="Glutaredoxin"/>
    <property type="match status" value="1"/>
</dbReference>
<dbReference type="InterPro" id="IPR036249">
    <property type="entry name" value="Thioredoxin-like_sf"/>
</dbReference>
<dbReference type="SUPFAM" id="SSF52833">
    <property type="entry name" value="Thioredoxin-like"/>
    <property type="match status" value="1"/>
</dbReference>
<feature type="domain" description="GST N-terminal" evidence="1">
    <location>
        <begin position="27"/>
        <end position="94"/>
    </location>
</feature>
<evidence type="ECO:0000313" key="3">
    <source>
        <dbReference type="Proteomes" id="UP001217838"/>
    </source>
</evidence>
<keyword evidence="3" id="KW-1185">Reference proteome</keyword>
<organism evidence="2 3">
    <name type="scientific">Nannocystis radixulma</name>
    <dbReference type="NCBI Taxonomy" id="2995305"/>
    <lineage>
        <taxon>Bacteria</taxon>
        <taxon>Pseudomonadati</taxon>
        <taxon>Myxococcota</taxon>
        <taxon>Polyangia</taxon>
        <taxon>Nannocystales</taxon>
        <taxon>Nannocystaceae</taxon>
        <taxon>Nannocystis</taxon>
    </lineage>
</organism>
<reference evidence="2 3" key="1">
    <citation type="submission" date="2022-11" db="EMBL/GenBank/DDBJ databases">
        <title>Minimal conservation of predation-associated metabolite biosynthetic gene clusters underscores biosynthetic potential of Myxococcota including descriptions for ten novel species: Archangium lansinium sp. nov., Myxococcus landrumus sp. nov., Nannocystis bai.</title>
        <authorList>
            <person name="Ahearne A."/>
            <person name="Stevens C."/>
            <person name="Dowd S."/>
        </authorList>
    </citation>
    <scope>NUCLEOTIDE SEQUENCE [LARGE SCALE GENOMIC DNA]</scope>
    <source>
        <strain evidence="2 3">NCELM</strain>
    </source>
</reference>
<dbReference type="CDD" id="cd00570">
    <property type="entry name" value="GST_N_family"/>
    <property type="match status" value="1"/>
</dbReference>
<evidence type="ECO:0000259" key="1">
    <source>
        <dbReference type="Pfam" id="PF13409"/>
    </source>
</evidence>